<dbReference type="SUPFAM" id="SSF53850">
    <property type="entry name" value="Periplasmic binding protein-like II"/>
    <property type="match status" value="1"/>
</dbReference>
<protein>
    <recommendedName>
        <fullName evidence="4">TRAP transporter TAXI family solute receptor</fullName>
    </recommendedName>
</protein>
<feature type="signal peptide" evidence="1">
    <location>
        <begin position="1"/>
        <end position="23"/>
    </location>
</feature>
<dbReference type="NCBIfam" id="TIGR02122">
    <property type="entry name" value="TRAP_TAXI"/>
    <property type="match status" value="1"/>
</dbReference>
<dbReference type="AlphaFoldDB" id="A0A2T5US93"/>
<proteinExistence type="predicted"/>
<gene>
    <name evidence="2" type="ORF">C8N35_11441</name>
</gene>
<dbReference type="InterPro" id="IPR011852">
    <property type="entry name" value="TRAP_TAXI"/>
</dbReference>
<evidence type="ECO:0000313" key="2">
    <source>
        <dbReference type="EMBL" id="PTW54360.1"/>
    </source>
</evidence>
<dbReference type="Pfam" id="PF16868">
    <property type="entry name" value="NMT1_3"/>
    <property type="match status" value="1"/>
</dbReference>
<evidence type="ECO:0000256" key="1">
    <source>
        <dbReference type="SAM" id="SignalP"/>
    </source>
</evidence>
<organism evidence="2 3">
    <name type="scientific">Breoghania corrubedonensis</name>
    <dbReference type="NCBI Taxonomy" id="665038"/>
    <lineage>
        <taxon>Bacteria</taxon>
        <taxon>Pseudomonadati</taxon>
        <taxon>Pseudomonadota</taxon>
        <taxon>Alphaproteobacteria</taxon>
        <taxon>Hyphomicrobiales</taxon>
        <taxon>Stappiaceae</taxon>
        <taxon>Breoghania</taxon>
    </lineage>
</organism>
<dbReference type="OrthoDB" id="9776669at2"/>
<dbReference type="Gene3D" id="3.40.190.10">
    <property type="entry name" value="Periplasmic binding protein-like II"/>
    <property type="match status" value="2"/>
</dbReference>
<keyword evidence="1" id="KW-0732">Signal</keyword>
<evidence type="ECO:0008006" key="4">
    <source>
        <dbReference type="Google" id="ProtNLM"/>
    </source>
</evidence>
<evidence type="ECO:0000313" key="3">
    <source>
        <dbReference type="Proteomes" id="UP000244081"/>
    </source>
</evidence>
<dbReference type="Proteomes" id="UP000244081">
    <property type="component" value="Unassembled WGS sequence"/>
</dbReference>
<accession>A0A2T5US93</accession>
<keyword evidence="3" id="KW-1185">Reference proteome</keyword>
<dbReference type="RefSeq" id="WP_107991981.1">
    <property type="nucleotide sequence ID" value="NZ_QAYG01000014.1"/>
</dbReference>
<reference evidence="2 3" key="1">
    <citation type="submission" date="2018-04" db="EMBL/GenBank/DDBJ databases">
        <title>Genomic Encyclopedia of Archaeal and Bacterial Type Strains, Phase II (KMG-II): from individual species to whole genera.</title>
        <authorList>
            <person name="Goeker M."/>
        </authorList>
    </citation>
    <scope>NUCLEOTIDE SEQUENCE [LARGE SCALE GENOMIC DNA]</scope>
    <source>
        <strain evidence="2 3">DSM 23382</strain>
    </source>
</reference>
<name>A0A2T5US93_9HYPH</name>
<comment type="caution">
    <text evidence="2">The sequence shown here is derived from an EMBL/GenBank/DDBJ whole genome shotgun (WGS) entry which is preliminary data.</text>
</comment>
<dbReference type="EMBL" id="QAYG01000014">
    <property type="protein sequence ID" value="PTW54360.1"/>
    <property type="molecule type" value="Genomic_DNA"/>
</dbReference>
<sequence>MKTIRILAAALVTTIFQISPSIAQQTYEWPRLVVIGTPGTTTGSFASTNGWAPVLQRDKGISVRIVPEGNEMARYQRLTTKKTIQIASTSASEIRSQIEGIGAYGSVPAHPMRILWHHNDTPWGYVTSATSDLKSLKDLAKGGYRVSVGVFSPALVTAVKEGLPAFAGLSPEEAEERFIFVPASSYAENCRSVVEGKADVALCSPISSLLSEMEAAPGGIRWLEMDEEDIEAWKGYIAARPMLIPNKISMGVESARGVEGSTSNFLYMVAADADPEFAYNMAKWLAGSYDGYKSTHPLASRMSADIFRAYLDRTPLPVHEGTVRYLKEAGLWSPADEARNAEAITRMDSWVAARQAALVEAREAGIAPSPDNPDFVTILDKHTSELSRFRSRL</sequence>
<feature type="chain" id="PRO_5015530532" description="TRAP transporter TAXI family solute receptor" evidence="1">
    <location>
        <begin position="24"/>
        <end position="393"/>
    </location>
</feature>